<dbReference type="EnsemblPlants" id="Pp3c19_6839V3.1">
    <property type="protein sequence ID" value="Pp3c19_6839V3.1"/>
    <property type="gene ID" value="Pp3c19_6839"/>
</dbReference>
<dbReference type="Gramene" id="Pp3c19_6839V3.1">
    <property type="protein sequence ID" value="Pp3c19_6839V3.1"/>
    <property type="gene ID" value="Pp3c19_6839"/>
</dbReference>
<dbReference type="Proteomes" id="UP000006727">
    <property type="component" value="Chromosome 19"/>
</dbReference>
<reference evidence="1 3" key="1">
    <citation type="journal article" date="2008" name="Science">
        <title>The Physcomitrella genome reveals evolutionary insights into the conquest of land by plants.</title>
        <authorList>
            <person name="Rensing S."/>
            <person name="Lang D."/>
            <person name="Zimmer A."/>
            <person name="Terry A."/>
            <person name="Salamov A."/>
            <person name="Shapiro H."/>
            <person name="Nishiyama T."/>
            <person name="Perroud P.-F."/>
            <person name="Lindquist E."/>
            <person name="Kamisugi Y."/>
            <person name="Tanahashi T."/>
            <person name="Sakakibara K."/>
            <person name="Fujita T."/>
            <person name="Oishi K."/>
            <person name="Shin-I T."/>
            <person name="Kuroki Y."/>
            <person name="Toyoda A."/>
            <person name="Suzuki Y."/>
            <person name="Hashimoto A."/>
            <person name="Yamaguchi K."/>
            <person name="Sugano A."/>
            <person name="Kohara Y."/>
            <person name="Fujiyama A."/>
            <person name="Anterola A."/>
            <person name="Aoki S."/>
            <person name="Ashton N."/>
            <person name="Barbazuk W.B."/>
            <person name="Barker E."/>
            <person name="Bennetzen J."/>
            <person name="Bezanilla M."/>
            <person name="Blankenship R."/>
            <person name="Cho S.H."/>
            <person name="Dutcher S."/>
            <person name="Estelle M."/>
            <person name="Fawcett J.A."/>
            <person name="Gundlach H."/>
            <person name="Hanada K."/>
            <person name="Heyl A."/>
            <person name="Hicks K.A."/>
            <person name="Hugh J."/>
            <person name="Lohr M."/>
            <person name="Mayer K."/>
            <person name="Melkozernov A."/>
            <person name="Murata T."/>
            <person name="Nelson D."/>
            <person name="Pils B."/>
            <person name="Prigge M."/>
            <person name="Reiss B."/>
            <person name="Renner T."/>
            <person name="Rombauts S."/>
            <person name="Rushton P."/>
            <person name="Sanderfoot A."/>
            <person name="Schween G."/>
            <person name="Shiu S.-H."/>
            <person name="Stueber K."/>
            <person name="Theodoulou F.L."/>
            <person name="Tu H."/>
            <person name="Van de Peer Y."/>
            <person name="Verrier P.J."/>
            <person name="Waters E."/>
            <person name="Wood A."/>
            <person name="Yang L."/>
            <person name="Cove D."/>
            <person name="Cuming A."/>
            <person name="Hasebe M."/>
            <person name="Lucas S."/>
            <person name="Mishler D.B."/>
            <person name="Reski R."/>
            <person name="Grigoriev I."/>
            <person name="Quatrano R.S."/>
            <person name="Boore J.L."/>
        </authorList>
    </citation>
    <scope>NUCLEOTIDE SEQUENCE [LARGE SCALE GENOMIC DNA]</scope>
    <source>
        <strain evidence="2 3">cv. Gransden 2004</strain>
    </source>
</reference>
<protein>
    <submittedName>
        <fullName evidence="1 2">Uncharacterized protein</fullName>
    </submittedName>
</protein>
<gene>
    <name evidence="1" type="ORF">PHYPA_023802</name>
</gene>
<organism evidence="1">
    <name type="scientific">Physcomitrium patens</name>
    <name type="common">Spreading-leaved earth moss</name>
    <name type="synonym">Physcomitrella patens</name>
    <dbReference type="NCBI Taxonomy" id="3218"/>
    <lineage>
        <taxon>Eukaryota</taxon>
        <taxon>Viridiplantae</taxon>
        <taxon>Streptophyta</taxon>
        <taxon>Embryophyta</taxon>
        <taxon>Bryophyta</taxon>
        <taxon>Bryophytina</taxon>
        <taxon>Bryopsida</taxon>
        <taxon>Funariidae</taxon>
        <taxon>Funariales</taxon>
        <taxon>Funariaceae</taxon>
        <taxon>Physcomitrium</taxon>
    </lineage>
</organism>
<keyword evidence="3" id="KW-1185">Reference proteome</keyword>
<sequence>MICEVAKKRSLYITLEFERCIEFDPLHRMKFLLKFLLPNFGESPTILKRDNIVVGSVTTWLGFKSITKTTSFEGHHVNNIIENKACIKSILNHSNFIKVFYCDY</sequence>
<evidence type="ECO:0000313" key="2">
    <source>
        <dbReference type="EnsemblPlants" id="Pp3c19_6839V3.1"/>
    </source>
</evidence>
<reference evidence="1 3" key="2">
    <citation type="journal article" date="2018" name="Plant J.">
        <title>The Physcomitrella patens chromosome-scale assembly reveals moss genome structure and evolution.</title>
        <authorList>
            <person name="Lang D."/>
            <person name="Ullrich K.K."/>
            <person name="Murat F."/>
            <person name="Fuchs J."/>
            <person name="Jenkins J."/>
            <person name="Haas F.B."/>
            <person name="Piednoel M."/>
            <person name="Gundlach H."/>
            <person name="Van Bel M."/>
            <person name="Meyberg R."/>
            <person name="Vives C."/>
            <person name="Morata J."/>
            <person name="Symeonidi A."/>
            <person name="Hiss M."/>
            <person name="Muchero W."/>
            <person name="Kamisugi Y."/>
            <person name="Saleh O."/>
            <person name="Blanc G."/>
            <person name="Decker E.L."/>
            <person name="van Gessel N."/>
            <person name="Grimwood J."/>
            <person name="Hayes R.D."/>
            <person name="Graham S.W."/>
            <person name="Gunter L.E."/>
            <person name="McDaniel S.F."/>
            <person name="Hoernstein S.N.W."/>
            <person name="Larsson A."/>
            <person name="Li F.W."/>
            <person name="Perroud P.F."/>
            <person name="Phillips J."/>
            <person name="Ranjan P."/>
            <person name="Rokshar D.S."/>
            <person name="Rothfels C.J."/>
            <person name="Schneider L."/>
            <person name="Shu S."/>
            <person name="Stevenson D.W."/>
            <person name="Thummler F."/>
            <person name="Tillich M."/>
            <person name="Villarreal Aguilar J.C."/>
            <person name="Widiez T."/>
            <person name="Wong G.K."/>
            <person name="Wymore A."/>
            <person name="Zhang Y."/>
            <person name="Zimmer A.D."/>
            <person name="Quatrano R.S."/>
            <person name="Mayer K.F.X."/>
            <person name="Goodstein D."/>
            <person name="Casacuberta J.M."/>
            <person name="Vandepoele K."/>
            <person name="Reski R."/>
            <person name="Cuming A.C."/>
            <person name="Tuskan G.A."/>
            <person name="Maumus F."/>
            <person name="Salse J."/>
            <person name="Schmutz J."/>
            <person name="Rensing S.A."/>
        </authorList>
    </citation>
    <scope>NUCLEOTIDE SEQUENCE [LARGE SCALE GENOMIC DNA]</scope>
    <source>
        <strain evidence="2 3">cv. Gransden 2004</strain>
    </source>
</reference>
<proteinExistence type="predicted"/>
<dbReference type="EMBL" id="ABEU02000019">
    <property type="protein sequence ID" value="PNR33986.1"/>
    <property type="molecule type" value="Genomic_DNA"/>
</dbReference>
<evidence type="ECO:0000313" key="1">
    <source>
        <dbReference type="EMBL" id="PNR33986.1"/>
    </source>
</evidence>
<dbReference type="AlphaFoldDB" id="A0A2K1IXI3"/>
<name>A0A2K1IXI3_PHYPA</name>
<accession>A0A2K1IXI3</accession>
<reference evidence="2" key="3">
    <citation type="submission" date="2020-12" db="UniProtKB">
        <authorList>
            <consortium name="EnsemblPlants"/>
        </authorList>
    </citation>
    <scope>IDENTIFICATION</scope>
</reference>
<evidence type="ECO:0000313" key="3">
    <source>
        <dbReference type="Proteomes" id="UP000006727"/>
    </source>
</evidence>
<dbReference type="InParanoid" id="A0A2K1IXI3"/>